<proteinExistence type="predicted"/>
<name>A0A096F967_COMTE</name>
<feature type="region of interest" description="Disordered" evidence="1">
    <location>
        <begin position="535"/>
        <end position="554"/>
    </location>
</feature>
<dbReference type="AlphaFoldDB" id="A0A096F967"/>
<gene>
    <name evidence="2" type="ORF">P353_22320</name>
</gene>
<evidence type="ECO:0000256" key="1">
    <source>
        <dbReference type="SAM" id="MobiDB-lite"/>
    </source>
</evidence>
<reference evidence="2 3" key="1">
    <citation type="submission" date="2013-09" db="EMBL/GenBank/DDBJ databases">
        <title>High correlation between genotypes and phenotypes of environmental bacteria Comamonas testosteroni strains.</title>
        <authorList>
            <person name="Liu L."/>
            <person name="Zhu W."/>
            <person name="Xia X."/>
            <person name="Xu B."/>
            <person name="Luo M."/>
            <person name="Wang G."/>
        </authorList>
    </citation>
    <scope>NUCLEOTIDE SEQUENCE [LARGE SCALE GENOMIC DNA]</scope>
    <source>
        <strain evidence="2 3">JL40</strain>
    </source>
</reference>
<evidence type="ECO:0000313" key="3">
    <source>
        <dbReference type="Proteomes" id="UP000029553"/>
    </source>
</evidence>
<protein>
    <submittedName>
        <fullName evidence="2">Uncharacterized protein</fullName>
    </submittedName>
</protein>
<dbReference type="Proteomes" id="UP000029553">
    <property type="component" value="Unassembled WGS sequence"/>
</dbReference>
<organism evidence="2 3">
    <name type="scientific">Comamonas testosteroni</name>
    <name type="common">Pseudomonas testosteroni</name>
    <dbReference type="NCBI Taxonomy" id="285"/>
    <lineage>
        <taxon>Bacteria</taxon>
        <taxon>Pseudomonadati</taxon>
        <taxon>Pseudomonadota</taxon>
        <taxon>Betaproteobacteria</taxon>
        <taxon>Burkholderiales</taxon>
        <taxon>Comamonadaceae</taxon>
        <taxon>Comamonas</taxon>
    </lineage>
</organism>
<dbReference type="RefSeq" id="WP_034374294.1">
    <property type="nucleotide sequence ID" value="NZ_AWOR01000069.1"/>
</dbReference>
<dbReference type="EMBL" id="AWOR01000069">
    <property type="protein sequence ID" value="KGH26268.1"/>
    <property type="molecule type" value="Genomic_DNA"/>
</dbReference>
<accession>A0A096F967</accession>
<evidence type="ECO:0000313" key="2">
    <source>
        <dbReference type="EMBL" id="KGH26268.1"/>
    </source>
</evidence>
<feature type="compositionally biased region" description="Low complexity" evidence="1">
    <location>
        <begin position="535"/>
        <end position="546"/>
    </location>
</feature>
<sequence>MSLLDAYQEDFNIQATDLSQRPGQAPRQAPRFSLWGTISAAPRGLAAGATDVAGSTADVLGAFGQVLATTEGSAGGMFSTQSDDERRQSQDATRKLLEQGPDYMSPAGRVVRDAGRSMLPDPLTTHAAEVAVSELFRVGGKAVGAMLVTGNPLAGAVISGTEEGFTQSDRLAMEGVDVGTRTAVGGVTAAVQAATFALPVAGKTVGQTVGLALGGGPVAYIGQQAAVREILQRADYSKLADQYDPFDPVGLTLSTLLPLGFGAMAMRSARVRGAAAAEAARAGEAPPSARTQVAEAVQGMGRVSDDVVDAARVLQIREAVDSWNLGRAGDIEAANAHLNAMARAADQLSLGTRASVTDLLPVEVLRSTRVMDDMIARMESQRIELLADAAGRADPGAVREMRLELDSLRAQVPDTSLPAVNVLARDLQKAEGISFKKAKAQAQRQLNDLRDEYSARIARIEGALDQNAAAQQSFDALNVLDRQLNVIRADRASIDAPPTARNPIAEAAGMVAEQGSAGRAARAPEQAAAPAARAEAAPARAELAAPGRQEPTAGGMQAENEIAGLEARAADIEALAPDMPIRLEGMDAPEPLSQLMARLRQEMADELQDVPLLQVAAECAIRTQ</sequence>
<comment type="caution">
    <text evidence="2">The sequence shown here is derived from an EMBL/GenBank/DDBJ whole genome shotgun (WGS) entry which is preliminary data.</text>
</comment>